<evidence type="ECO:0000256" key="8">
    <source>
        <dbReference type="ARBA" id="ARBA00023136"/>
    </source>
</evidence>
<comment type="subcellular location">
    <subcellularLocation>
        <location evidence="1">Cell inner membrane</location>
        <topology evidence="1">Multi-pass membrane protein</topology>
    </subcellularLocation>
</comment>
<dbReference type="GO" id="GO:0008982">
    <property type="term" value="F:protein-N(PI)-phosphohistidine-sugar phosphotransferase activity"/>
    <property type="evidence" value="ECO:0007669"/>
    <property type="project" value="InterPro"/>
</dbReference>
<feature type="transmembrane region" description="Helical" evidence="10">
    <location>
        <begin position="181"/>
        <end position="201"/>
    </location>
</feature>
<feature type="region of interest" description="Disordered" evidence="9">
    <location>
        <begin position="348"/>
        <end position="372"/>
    </location>
</feature>
<sequence length="372" mass="38241">MKAKLKVIEGHLMTGISYILPVIIGASLIVGLAKLVGLGFGVSDLNAYKDAGGILHGAYLMEQVGWTGIGLMNVLLAGFIAYSIADKSGLAAGFIGGALASSTNAGFIGAVIAGFFAGYVALLVKRKIQIQGSAAGLVPLLILPLITVGLTGLLMSVLLGGPLGALNTALIEWIKGMVADGTSTLALALILGAMIGFDLGGPVNKSAWMAGNALFLSGVYLPAILVNIAIVIPPLGYGLATLIRKRNFSPTFREAGRGGLVMGIIGITEGAIPFTLVNPLKLIPLNVVACAAGSGVAALLGVHDIMPPIGGLYGFFSVGNWWAYLIGALTGALVIGIGANLLVNFSEKKEPQKPEHDQKQKEEDDFDLVLEG</sequence>
<keyword evidence="4" id="KW-0762">Sugar transport</keyword>
<dbReference type="Pfam" id="PF02378">
    <property type="entry name" value="PTS_EIIC"/>
    <property type="match status" value="1"/>
</dbReference>
<keyword evidence="7 10" id="KW-1133">Transmembrane helix</keyword>
<dbReference type="RefSeq" id="WP_034320485.1">
    <property type="nucleotide sequence ID" value="NZ_JBCMYH010000030.1"/>
</dbReference>
<feature type="transmembrane region" description="Helical" evidence="10">
    <location>
        <begin position="213"/>
        <end position="235"/>
    </location>
</feature>
<evidence type="ECO:0000259" key="11">
    <source>
        <dbReference type="PROSITE" id="PS51104"/>
    </source>
</evidence>
<dbReference type="GO" id="GO:0005886">
    <property type="term" value="C:plasma membrane"/>
    <property type="evidence" value="ECO:0007669"/>
    <property type="project" value="UniProtKB-SubCell"/>
</dbReference>
<evidence type="ECO:0000256" key="9">
    <source>
        <dbReference type="SAM" id="MobiDB-lite"/>
    </source>
</evidence>
<evidence type="ECO:0000256" key="6">
    <source>
        <dbReference type="ARBA" id="ARBA00022692"/>
    </source>
</evidence>
<evidence type="ECO:0000256" key="1">
    <source>
        <dbReference type="ARBA" id="ARBA00004429"/>
    </source>
</evidence>
<dbReference type="InterPro" id="IPR050864">
    <property type="entry name" value="Bacterial_PTS_Sugar_Transport"/>
</dbReference>
<keyword evidence="3" id="KW-1003">Cell membrane</keyword>
<evidence type="ECO:0000256" key="10">
    <source>
        <dbReference type="SAM" id="Phobius"/>
    </source>
</evidence>
<evidence type="ECO:0000313" key="13">
    <source>
        <dbReference type="Proteomes" id="UP000028091"/>
    </source>
</evidence>
<keyword evidence="2" id="KW-0813">Transport</keyword>
<evidence type="ECO:0000256" key="3">
    <source>
        <dbReference type="ARBA" id="ARBA00022475"/>
    </source>
</evidence>
<dbReference type="InterPro" id="IPR006327">
    <property type="entry name" value="PTS_IIC_fruc"/>
</dbReference>
<keyword evidence="6 10" id="KW-0812">Transmembrane</keyword>
<feature type="transmembrane region" description="Helical" evidence="10">
    <location>
        <begin position="136"/>
        <end position="161"/>
    </location>
</feature>
<evidence type="ECO:0000256" key="4">
    <source>
        <dbReference type="ARBA" id="ARBA00022597"/>
    </source>
</evidence>
<comment type="caution">
    <text evidence="12">The sequence shown here is derived from an EMBL/GenBank/DDBJ whole genome shotgun (WGS) entry which is preliminary data.</text>
</comment>
<feature type="transmembrane region" description="Helical" evidence="10">
    <location>
        <begin position="105"/>
        <end position="124"/>
    </location>
</feature>
<dbReference type="AlphaFoldDB" id="A0A081LBW2"/>
<dbReference type="Proteomes" id="UP000028091">
    <property type="component" value="Unassembled WGS sequence"/>
</dbReference>
<keyword evidence="5" id="KW-0598">Phosphotransferase system</keyword>
<evidence type="ECO:0000313" key="12">
    <source>
        <dbReference type="EMBL" id="KEP26738.1"/>
    </source>
</evidence>
<feature type="domain" description="PTS EIIC type-2" evidence="11">
    <location>
        <begin position="8"/>
        <end position="349"/>
    </location>
</feature>
<organism evidence="12 13">
    <name type="scientific">Bacillus zhangzhouensis</name>
    <dbReference type="NCBI Taxonomy" id="1178540"/>
    <lineage>
        <taxon>Bacteria</taxon>
        <taxon>Bacillati</taxon>
        <taxon>Bacillota</taxon>
        <taxon>Bacilli</taxon>
        <taxon>Bacillales</taxon>
        <taxon>Bacillaceae</taxon>
        <taxon>Bacillus</taxon>
    </lineage>
</organism>
<dbReference type="NCBIfam" id="TIGR01427">
    <property type="entry name" value="PTS_IIC_fructo"/>
    <property type="match status" value="1"/>
</dbReference>
<gene>
    <name evidence="12" type="ORF">BA70_17800</name>
</gene>
<feature type="compositionally biased region" description="Basic and acidic residues" evidence="9">
    <location>
        <begin position="348"/>
        <end position="362"/>
    </location>
</feature>
<protein>
    <submittedName>
        <fullName evidence="12">FruA</fullName>
    </submittedName>
</protein>
<feature type="transmembrane region" description="Helical" evidence="10">
    <location>
        <begin position="255"/>
        <end position="276"/>
    </location>
</feature>
<feature type="transmembrane region" description="Helical" evidence="10">
    <location>
        <begin position="283"/>
        <end position="301"/>
    </location>
</feature>
<dbReference type="InterPro" id="IPR003352">
    <property type="entry name" value="PTS_EIIC"/>
</dbReference>
<feature type="transmembrane region" description="Helical" evidence="10">
    <location>
        <begin position="64"/>
        <end position="85"/>
    </location>
</feature>
<proteinExistence type="predicted"/>
<dbReference type="PANTHER" id="PTHR30505:SF0">
    <property type="entry name" value="FRUCTOSE-LIKE PTS SYSTEM EIIBC COMPONENT-RELATED"/>
    <property type="match status" value="1"/>
</dbReference>
<dbReference type="EMBL" id="JOTP01000007">
    <property type="protein sequence ID" value="KEP26738.1"/>
    <property type="molecule type" value="Genomic_DNA"/>
</dbReference>
<evidence type="ECO:0000256" key="2">
    <source>
        <dbReference type="ARBA" id="ARBA00022448"/>
    </source>
</evidence>
<dbReference type="InterPro" id="IPR013014">
    <property type="entry name" value="PTS_EIIC_2"/>
</dbReference>
<dbReference type="GO" id="GO:0090563">
    <property type="term" value="F:protein-phosphocysteine-sugar phosphotransferase activity"/>
    <property type="evidence" value="ECO:0007669"/>
    <property type="project" value="TreeGrafter"/>
</dbReference>
<dbReference type="GO" id="GO:0005351">
    <property type="term" value="F:carbohydrate:proton symporter activity"/>
    <property type="evidence" value="ECO:0007669"/>
    <property type="project" value="InterPro"/>
</dbReference>
<feature type="transmembrane region" description="Helical" evidence="10">
    <location>
        <begin position="18"/>
        <end position="43"/>
    </location>
</feature>
<evidence type="ECO:0000256" key="5">
    <source>
        <dbReference type="ARBA" id="ARBA00022683"/>
    </source>
</evidence>
<keyword evidence="8 10" id="KW-0472">Membrane</keyword>
<feature type="compositionally biased region" description="Acidic residues" evidence="9">
    <location>
        <begin position="363"/>
        <end position="372"/>
    </location>
</feature>
<dbReference type="PROSITE" id="PS51104">
    <property type="entry name" value="PTS_EIIC_TYPE_2"/>
    <property type="match status" value="1"/>
</dbReference>
<name>A0A081LBW2_9BACI</name>
<dbReference type="eggNOG" id="COG1299">
    <property type="taxonomic scope" value="Bacteria"/>
</dbReference>
<keyword evidence="13" id="KW-1185">Reference proteome</keyword>
<evidence type="ECO:0000256" key="7">
    <source>
        <dbReference type="ARBA" id="ARBA00022989"/>
    </source>
</evidence>
<accession>A0A081LBW2</accession>
<dbReference type="PANTHER" id="PTHR30505">
    <property type="entry name" value="FRUCTOSE-LIKE PERMEASE"/>
    <property type="match status" value="1"/>
</dbReference>
<feature type="transmembrane region" description="Helical" evidence="10">
    <location>
        <begin position="321"/>
        <end position="343"/>
    </location>
</feature>
<dbReference type="OrthoDB" id="9782569at2"/>
<reference evidence="12 13" key="1">
    <citation type="submission" date="2012-09" db="EMBL/GenBank/DDBJ databases">
        <title>Genome Sequence of Bacillus sp. DW5-4.</title>
        <authorList>
            <person name="Lai Q."/>
            <person name="Liu Y."/>
            <person name="Shao Z."/>
        </authorList>
    </citation>
    <scope>NUCLEOTIDE SEQUENCE [LARGE SCALE GENOMIC DNA]</scope>
    <source>
        <strain evidence="12 13">DW5-4</strain>
    </source>
</reference>
<dbReference type="GO" id="GO:0009401">
    <property type="term" value="P:phosphoenolpyruvate-dependent sugar phosphotransferase system"/>
    <property type="evidence" value="ECO:0007669"/>
    <property type="project" value="UniProtKB-KW"/>
</dbReference>